<dbReference type="PANTHER" id="PTHR43679:SF2">
    <property type="entry name" value="OCTANOYL-[GCVH]:PROTEIN N-OCTANOYLTRANSFERASE"/>
    <property type="match status" value="1"/>
</dbReference>
<dbReference type="GO" id="GO:0009249">
    <property type="term" value="P:protein lipoylation"/>
    <property type="evidence" value="ECO:0007669"/>
    <property type="project" value="UniProtKB-ARBA"/>
</dbReference>
<dbReference type="GO" id="GO:0016874">
    <property type="term" value="F:ligase activity"/>
    <property type="evidence" value="ECO:0007669"/>
    <property type="project" value="UniProtKB-KW"/>
</dbReference>
<dbReference type="Proteomes" id="UP000242705">
    <property type="component" value="Unassembled WGS sequence"/>
</dbReference>
<evidence type="ECO:0000259" key="1">
    <source>
        <dbReference type="PROSITE" id="PS51733"/>
    </source>
</evidence>
<name>A0A2T2WXH6_SULTH</name>
<evidence type="ECO:0000313" key="2">
    <source>
        <dbReference type="EMBL" id="PSR26945.1"/>
    </source>
</evidence>
<dbReference type="InterPro" id="IPR004143">
    <property type="entry name" value="BPL_LPL_catalytic"/>
</dbReference>
<accession>A0A2T2WXH6</accession>
<dbReference type="AlphaFoldDB" id="A0A2T2WXH6"/>
<dbReference type="Gene3D" id="3.30.930.10">
    <property type="entry name" value="Bira Bifunctional Protein, Domain 2"/>
    <property type="match status" value="1"/>
</dbReference>
<dbReference type="PROSITE" id="PS51733">
    <property type="entry name" value="BPL_LPL_CATALYTIC"/>
    <property type="match status" value="1"/>
</dbReference>
<proteinExistence type="predicted"/>
<comment type="caution">
    <text evidence="2">The sequence shown here is derived from an EMBL/GenBank/DDBJ whole genome shotgun (WGS) entry which is preliminary data.</text>
</comment>
<dbReference type="GO" id="GO:0140096">
    <property type="term" value="F:catalytic activity, acting on a protein"/>
    <property type="evidence" value="ECO:0007669"/>
    <property type="project" value="UniProtKB-ARBA"/>
</dbReference>
<feature type="domain" description="BPL/LPL catalytic" evidence="1">
    <location>
        <begin position="37"/>
        <end position="237"/>
    </location>
</feature>
<dbReference type="SUPFAM" id="SSF55681">
    <property type="entry name" value="Class II aaRS and biotin synthetases"/>
    <property type="match status" value="1"/>
</dbReference>
<evidence type="ECO:0000313" key="3">
    <source>
        <dbReference type="Proteomes" id="UP000242705"/>
    </source>
</evidence>
<gene>
    <name evidence="2" type="ORF">C7B47_09415</name>
</gene>
<dbReference type="EMBL" id="PXYX01000017">
    <property type="protein sequence ID" value="PSR26945.1"/>
    <property type="molecule type" value="Genomic_DNA"/>
</dbReference>
<dbReference type="PANTHER" id="PTHR43679">
    <property type="entry name" value="OCTANOYLTRANSFERASE LIPM-RELATED"/>
    <property type="match status" value="1"/>
</dbReference>
<dbReference type="GO" id="GO:0016740">
    <property type="term" value="F:transferase activity"/>
    <property type="evidence" value="ECO:0007669"/>
    <property type="project" value="UniProtKB-ARBA"/>
</dbReference>
<dbReference type="InterPro" id="IPR045864">
    <property type="entry name" value="aa-tRNA-synth_II/BPL/LPL"/>
</dbReference>
<dbReference type="Pfam" id="PF21948">
    <property type="entry name" value="LplA-B_cat"/>
    <property type="match status" value="1"/>
</dbReference>
<protein>
    <submittedName>
        <fullName evidence="2">Ligase</fullName>
    </submittedName>
</protein>
<organism evidence="2 3">
    <name type="scientific">Sulfobacillus thermosulfidooxidans</name>
    <dbReference type="NCBI Taxonomy" id="28034"/>
    <lineage>
        <taxon>Bacteria</taxon>
        <taxon>Bacillati</taxon>
        <taxon>Bacillota</taxon>
        <taxon>Clostridia</taxon>
        <taxon>Eubacteriales</taxon>
        <taxon>Clostridiales Family XVII. Incertae Sedis</taxon>
        <taxon>Sulfobacillus</taxon>
    </lineage>
</organism>
<sequence length="270" mass="30153">MKILPDARFITMTAANNPETFHLSPVLAEVLGRWSARTESWGILIREHNPYLLLGPKDRRLPFLDDALNWAQNQGYPVYMRVGGGSAVLLDRTCISFAVSRPCRDLTVWEQNFRDMTAPIIDGLRMLGIATQFGRAEGSYCEGPYDLVTRDGKKIAGIAQAIRGGSALVSGMILVQQDPVRTTEFIQEFYRRAGSQQILRADVVTALSHHPGFSQVTTQDVQDALIAGFEQHYHLISQPFSPEEWQEARELNTLRCLRGDPIPEPSGRTG</sequence>
<reference evidence="2 3" key="1">
    <citation type="journal article" date="2014" name="BMC Genomics">
        <title>Comparison of environmental and isolate Sulfobacillus genomes reveals diverse carbon, sulfur, nitrogen, and hydrogen metabolisms.</title>
        <authorList>
            <person name="Justice N.B."/>
            <person name="Norman A."/>
            <person name="Brown C.T."/>
            <person name="Singh A."/>
            <person name="Thomas B.C."/>
            <person name="Banfield J.F."/>
        </authorList>
    </citation>
    <scope>NUCLEOTIDE SEQUENCE [LARGE SCALE GENOMIC DNA]</scope>
    <source>
        <strain evidence="2">AMDSBA5</strain>
    </source>
</reference>
<keyword evidence="2" id="KW-0436">Ligase</keyword>
<dbReference type="InterPro" id="IPR050664">
    <property type="entry name" value="Octanoyltrans_LipM/LipL"/>
</dbReference>